<dbReference type="PANTHER" id="PTHR45648">
    <property type="entry name" value="GDSL LIPASE/ACYLHYDROLASE FAMILY PROTEIN (AFU_ORTHOLOGUE AFUA_4G14700)"/>
    <property type="match status" value="1"/>
</dbReference>
<name>A0A9W8EI10_9FUNG</name>
<dbReference type="EMBL" id="JANBQF010000526">
    <property type="protein sequence ID" value="KAJ2000481.1"/>
    <property type="molecule type" value="Genomic_DNA"/>
</dbReference>
<comment type="caution">
    <text evidence="3">The sequence shown here is derived from an EMBL/GenBank/DDBJ whole genome shotgun (WGS) entry which is preliminary data.</text>
</comment>
<dbReference type="Proteomes" id="UP001150907">
    <property type="component" value="Unassembled WGS sequence"/>
</dbReference>
<gene>
    <name evidence="3" type="ORF">H4R26_004602</name>
</gene>
<dbReference type="AlphaFoldDB" id="A0A9W8EI10"/>
<organism evidence="3 4">
    <name type="scientific">Coemansia thaxteri</name>
    <dbReference type="NCBI Taxonomy" id="2663907"/>
    <lineage>
        <taxon>Eukaryota</taxon>
        <taxon>Fungi</taxon>
        <taxon>Fungi incertae sedis</taxon>
        <taxon>Zoopagomycota</taxon>
        <taxon>Kickxellomycotina</taxon>
        <taxon>Kickxellomycetes</taxon>
        <taxon>Kickxellales</taxon>
        <taxon>Kickxellaceae</taxon>
        <taxon>Coemansia</taxon>
    </lineage>
</organism>
<evidence type="ECO:0000313" key="3">
    <source>
        <dbReference type="EMBL" id="KAJ2000481.1"/>
    </source>
</evidence>
<dbReference type="Pfam" id="PF00657">
    <property type="entry name" value="Lipase_GDSL"/>
    <property type="match status" value="1"/>
</dbReference>
<sequence length="335" mass="34753">MQLRLNRLFGCAVAALLAGTAAAAPTYGGSKPNFIVFGNSLTDVGNAAALTNTPAYWQGRFTNSFVWNEYAAKLLGMTLVNRAYGGATSNNGLTPGAIANVTIPSFRDQVSAWLAANPAPPLFNQINDVIEIEIGGNDLLNRLPALLAAAVDVPAFVAQLAASVAADAQRLRAAGYRNVRLWNLPSVDLGPLVVSVGAAPLIKPIVASINAAVAAAVAPLGVRVLDLNALNGVAMQPPVLAAMDIVDTTSACLDVGPAGVAECANADQHFFYDGIHPASRMHYLWGVVSAMLERYPSTPINAATVKNLVLAFNIGSSSRDDNIIVGCSQPAPALI</sequence>
<dbReference type="InterPro" id="IPR001087">
    <property type="entry name" value="GDSL"/>
</dbReference>
<dbReference type="GO" id="GO:0016788">
    <property type="term" value="F:hydrolase activity, acting on ester bonds"/>
    <property type="evidence" value="ECO:0007669"/>
    <property type="project" value="InterPro"/>
</dbReference>
<keyword evidence="1" id="KW-0378">Hydrolase</keyword>
<dbReference type="OrthoDB" id="1600564at2759"/>
<keyword evidence="4" id="KW-1185">Reference proteome</keyword>
<feature type="chain" id="PRO_5040866699" evidence="2">
    <location>
        <begin position="24"/>
        <end position="335"/>
    </location>
</feature>
<evidence type="ECO:0000256" key="1">
    <source>
        <dbReference type="ARBA" id="ARBA00022801"/>
    </source>
</evidence>
<keyword evidence="2" id="KW-0732">Signal</keyword>
<evidence type="ECO:0000313" key="4">
    <source>
        <dbReference type="Proteomes" id="UP001150907"/>
    </source>
</evidence>
<accession>A0A9W8EI10</accession>
<dbReference type="PANTHER" id="PTHR45648:SF22">
    <property type="entry name" value="GDSL LIPASE_ACYLHYDROLASE FAMILY PROTEIN (AFU_ORTHOLOGUE AFUA_4G14700)"/>
    <property type="match status" value="1"/>
</dbReference>
<protein>
    <submittedName>
        <fullName evidence="3">Uncharacterized protein</fullName>
    </submittedName>
</protein>
<dbReference type="CDD" id="cd01846">
    <property type="entry name" value="fatty_acyltransferase_like"/>
    <property type="match status" value="1"/>
</dbReference>
<dbReference type="SUPFAM" id="SSF52266">
    <property type="entry name" value="SGNH hydrolase"/>
    <property type="match status" value="1"/>
</dbReference>
<dbReference type="Gene3D" id="3.40.50.1110">
    <property type="entry name" value="SGNH hydrolase"/>
    <property type="match status" value="1"/>
</dbReference>
<dbReference type="InterPro" id="IPR051058">
    <property type="entry name" value="GDSL_Est/Lipase"/>
</dbReference>
<feature type="signal peptide" evidence="2">
    <location>
        <begin position="1"/>
        <end position="23"/>
    </location>
</feature>
<evidence type="ECO:0000256" key="2">
    <source>
        <dbReference type="SAM" id="SignalP"/>
    </source>
</evidence>
<proteinExistence type="predicted"/>
<reference evidence="3" key="1">
    <citation type="submission" date="2022-07" db="EMBL/GenBank/DDBJ databases">
        <title>Phylogenomic reconstructions and comparative analyses of Kickxellomycotina fungi.</title>
        <authorList>
            <person name="Reynolds N.K."/>
            <person name="Stajich J.E."/>
            <person name="Barry K."/>
            <person name="Grigoriev I.V."/>
            <person name="Crous P."/>
            <person name="Smith M.E."/>
        </authorList>
    </citation>
    <scope>NUCLEOTIDE SEQUENCE</scope>
    <source>
        <strain evidence="3">IMI 214461</strain>
    </source>
</reference>
<dbReference type="InterPro" id="IPR036514">
    <property type="entry name" value="SGNH_hydro_sf"/>
</dbReference>